<feature type="non-terminal residue" evidence="1">
    <location>
        <position position="1"/>
    </location>
</feature>
<sequence length="50" mass="5682">NFNPFNIPISLEALKTKNPTVPDKQQADKAAETQRQIDMLFGGAPQWPWE</sequence>
<protein>
    <submittedName>
        <fullName evidence="1">Uncharacterized protein</fullName>
    </submittedName>
</protein>
<proteinExistence type="predicted"/>
<evidence type="ECO:0000313" key="2">
    <source>
        <dbReference type="Proteomes" id="UP000499080"/>
    </source>
</evidence>
<reference evidence="1 2" key="1">
    <citation type="journal article" date="2019" name="Sci. Rep.">
        <title>Orb-weaving spider Araneus ventricosus genome elucidates the spidroin gene catalogue.</title>
        <authorList>
            <person name="Kono N."/>
            <person name="Nakamura H."/>
            <person name="Ohtoshi R."/>
            <person name="Moran D.A.P."/>
            <person name="Shinohara A."/>
            <person name="Yoshida Y."/>
            <person name="Fujiwara M."/>
            <person name="Mori M."/>
            <person name="Tomita M."/>
            <person name="Arakawa K."/>
        </authorList>
    </citation>
    <scope>NUCLEOTIDE SEQUENCE [LARGE SCALE GENOMIC DNA]</scope>
</reference>
<dbReference type="Proteomes" id="UP000499080">
    <property type="component" value="Unassembled WGS sequence"/>
</dbReference>
<accession>A0A4Y2UDA0</accession>
<comment type="caution">
    <text evidence="1">The sequence shown here is derived from an EMBL/GenBank/DDBJ whole genome shotgun (WGS) entry which is preliminary data.</text>
</comment>
<dbReference type="AlphaFoldDB" id="A0A4Y2UDA0"/>
<evidence type="ECO:0000313" key="1">
    <source>
        <dbReference type="EMBL" id="GBO09991.1"/>
    </source>
</evidence>
<organism evidence="1 2">
    <name type="scientific">Araneus ventricosus</name>
    <name type="common">Orbweaver spider</name>
    <name type="synonym">Epeira ventricosa</name>
    <dbReference type="NCBI Taxonomy" id="182803"/>
    <lineage>
        <taxon>Eukaryota</taxon>
        <taxon>Metazoa</taxon>
        <taxon>Ecdysozoa</taxon>
        <taxon>Arthropoda</taxon>
        <taxon>Chelicerata</taxon>
        <taxon>Arachnida</taxon>
        <taxon>Araneae</taxon>
        <taxon>Araneomorphae</taxon>
        <taxon>Entelegynae</taxon>
        <taxon>Araneoidea</taxon>
        <taxon>Araneidae</taxon>
        <taxon>Araneus</taxon>
    </lineage>
</organism>
<keyword evidence="2" id="KW-1185">Reference proteome</keyword>
<name>A0A4Y2UDA0_ARAVE</name>
<gene>
    <name evidence="1" type="ORF">AVEN_177258_1</name>
</gene>
<dbReference type="EMBL" id="BGPR01035253">
    <property type="protein sequence ID" value="GBO09991.1"/>
    <property type="molecule type" value="Genomic_DNA"/>
</dbReference>